<dbReference type="Gramene" id="rna36783">
    <property type="protein sequence ID" value="RHN52154.1"/>
    <property type="gene ID" value="gene36783"/>
</dbReference>
<evidence type="ECO:0000313" key="1">
    <source>
        <dbReference type="EMBL" id="RHN52154.1"/>
    </source>
</evidence>
<dbReference type="InterPro" id="IPR029071">
    <property type="entry name" value="Ubiquitin-like_domsf"/>
</dbReference>
<sequence>MLNQSNTGIDMGDLGAFLSTRNDDNNVRHSSTSNHESVMKLTVKTLKGSHFEIRVHPSDYVCCTSFFSIFFLSNSIKIR</sequence>
<evidence type="ECO:0000313" key="2">
    <source>
        <dbReference type="Proteomes" id="UP000265566"/>
    </source>
</evidence>
<dbReference type="AlphaFoldDB" id="A0A396HJY0"/>
<dbReference type="EMBL" id="PSQE01000006">
    <property type="protein sequence ID" value="RHN52154.1"/>
    <property type="molecule type" value="Genomic_DNA"/>
</dbReference>
<gene>
    <name evidence="1" type="ORF">MtrunA17_Chr6g0477301</name>
</gene>
<dbReference type="SUPFAM" id="SSF54236">
    <property type="entry name" value="Ubiquitin-like"/>
    <property type="match status" value="1"/>
</dbReference>
<name>A0A396HJY0_MEDTR</name>
<dbReference type="Proteomes" id="UP000265566">
    <property type="component" value="Chromosome 6"/>
</dbReference>
<protein>
    <submittedName>
        <fullName evidence="1">Uncharacterized protein</fullName>
    </submittedName>
</protein>
<accession>A0A396HJY0</accession>
<organism evidence="1 2">
    <name type="scientific">Medicago truncatula</name>
    <name type="common">Barrel medic</name>
    <name type="synonym">Medicago tribuloides</name>
    <dbReference type="NCBI Taxonomy" id="3880"/>
    <lineage>
        <taxon>Eukaryota</taxon>
        <taxon>Viridiplantae</taxon>
        <taxon>Streptophyta</taxon>
        <taxon>Embryophyta</taxon>
        <taxon>Tracheophyta</taxon>
        <taxon>Spermatophyta</taxon>
        <taxon>Magnoliopsida</taxon>
        <taxon>eudicotyledons</taxon>
        <taxon>Gunneridae</taxon>
        <taxon>Pentapetalae</taxon>
        <taxon>rosids</taxon>
        <taxon>fabids</taxon>
        <taxon>Fabales</taxon>
        <taxon>Fabaceae</taxon>
        <taxon>Papilionoideae</taxon>
        <taxon>50 kb inversion clade</taxon>
        <taxon>NPAAA clade</taxon>
        <taxon>Hologalegina</taxon>
        <taxon>IRL clade</taxon>
        <taxon>Trifolieae</taxon>
        <taxon>Medicago</taxon>
    </lineage>
</organism>
<proteinExistence type="predicted"/>
<reference evidence="2" key="1">
    <citation type="journal article" date="2018" name="Nat. Plants">
        <title>Whole-genome landscape of Medicago truncatula symbiotic genes.</title>
        <authorList>
            <person name="Pecrix Y."/>
            <person name="Staton S.E."/>
            <person name="Sallet E."/>
            <person name="Lelandais-Briere C."/>
            <person name="Moreau S."/>
            <person name="Carrere S."/>
            <person name="Blein T."/>
            <person name="Jardinaud M.F."/>
            <person name="Latrasse D."/>
            <person name="Zouine M."/>
            <person name="Zahm M."/>
            <person name="Kreplak J."/>
            <person name="Mayjonade B."/>
            <person name="Satge C."/>
            <person name="Perez M."/>
            <person name="Cauet S."/>
            <person name="Marande W."/>
            <person name="Chantry-Darmon C."/>
            <person name="Lopez-Roques C."/>
            <person name="Bouchez O."/>
            <person name="Berard A."/>
            <person name="Debelle F."/>
            <person name="Munos S."/>
            <person name="Bendahmane A."/>
            <person name="Berges H."/>
            <person name="Niebel A."/>
            <person name="Buitink J."/>
            <person name="Frugier F."/>
            <person name="Benhamed M."/>
            <person name="Crespi M."/>
            <person name="Gouzy J."/>
            <person name="Gamas P."/>
        </authorList>
    </citation>
    <scope>NUCLEOTIDE SEQUENCE [LARGE SCALE GENOMIC DNA]</scope>
    <source>
        <strain evidence="2">cv. Jemalong A17</strain>
    </source>
</reference>
<comment type="caution">
    <text evidence="1">The sequence shown here is derived from an EMBL/GenBank/DDBJ whole genome shotgun (WGS) entry which is preliminary data.</text>
</comment>